<proteinExistence type="predicted"/>
<organism evidence="2 3">
    <name type="scientific">Malus domestica</name>
    <name type="common">Apple</name>
    <name type="synonym">Pyrus malus</name>
    <dbReference type="NCBI Taxonomy" id="3750"/>
    <lineage>
        <taxon>Eukaryota</taxon>
        <taxon>Viridiplantae</taxon>
        <taxon>Streptophyta</taxon>
        <taxon>Embryophyta</taxon>
        <taxon>Tracheophyta</taxon>
        <taxon>Spermatophyta</taxon>
        <taxon>Magnoliopsida</taxon>
        <taxon>eudicotyledons</taxon>
        <taxon>Gunneridae</taxon>
        <taxon>Pentapetalae</taxon>
        <taxon>rosids</taxon>
        <taxon>fabids</taxon>
        <taxon>Rosales</taxon>
        <taxon>Rosaceae</taxon>
        <taxon>Amygdaloideae</taxon>
        <taxon>Maleae</taxon>
        <taxon>Malus</taxon>
    </lineage>
</organism>
<dbReference type="EMBL" id="RDQH01000337">
    <property type="protein sequence ID" value="RXH84398.1"/>
    <property type="molecule type" value="Genomic_DNA"/>
</dbReference>
<dbReference type="Proteomes" id="UP000290289">
    <property type="component" value="Chromosome 11"/>
</dbReference>
<evidence type="ECO:0000313" key="3">
    <source>
        <dbReference type="Proteomes" id="UP000290289"/>
    </source>
</evidence>
<evidence type="ECO:0000256" key="1">
    <source>
        <dbReference type="SAM" id="MobiDB-lite"/>
    </source>
</evidence>
<name>A0A498ILG7_MALDO</name>
<feature type="compositionally biased region" description="Basic and acidic residues" evidence="1">
    <location>
        <begin position="167"/>
        <end position="177"/>
    </location>
</feature>
<reference evidence="2 3" key="1">
    <citation type="submission" date="2018-10" db="EMBL/GenBank/DDBJ databases">
        <title>A high-quality apple genome assembly.</title>
        <authorList>
            <person name="Hu J."/>
        </authorList>
    </citation>
    <scope>NUCLEOTIDE SEQUENCE [LARGE SCALE GENOMIC DNA]</scope>
    <source>
        <strain evidence="3">cv. HFTH1</strain>
        <tissue evidence="2">Young leaf</tissue>
    </source>
</reference>
<sequence>MSAFRQFFKRLTGGKAGGTSAAAVEPKVKVEFDVSSSHPRHVIKIFIHPEDEESINLLAGSADLFWKSGRTLLKAKESSLKEALKGEGCCFSQQSEERIVSLLQQSCENTTRLEYLEQVAEHYAKYGLTKGSPPPPVRPLPPSKQEANGNNNGKGNGDGKGQGQGKGEGDGTIRVDILKGSFGGRAE</sequence>
<accession>A0A498ILG7</accession>
<feature type="region of interest" description="Disordered" evidence="1">
    <location>
        <begin position="126"/>
        <end position="187"/>
    </location>
</feature>
<keyword evidence="3" id="KW-1185">Reference proteome</keyword>
<protein>
    <submittedName>
        <fullName evidence="2">Uncharacterized protein</fullName>
    </submittedName>
</protein>
<gene>
    <name evidence="2" type="ORF">DVH24_027297</name>
</gene>
<comment type="caution">
    <text evidence="2">The sequence shown here is derived from an EMBL/GenBank/DDBJ whole genome shotgun (WGS) entry which is preliminary data.</text>
</comment>
<evidence type="ECO:0000313" key="2">
    <source>
        <dbReference type="EMBL" id="RXH84398.1"/>
    </source>
</evidence>
<dbReference type="AlphaFoldDB" id="A0A498ILG7"/>
<feature type="compositionally biased region" description="Gly residues" evidence="1">
    <location>
        <begin position="152"/>
        <end position="166"/>
    </location>
</feature>
<feature type="compositionally biased region" description="Pro residues" evidence="1">
    <location>
        <begin position="132"/>
        <end position="142"/>
    </location>
</feature>